<keyword evidence="1" id="KW-1133">Transmembrane helix</keyword>
<protein>
    <submittedName>
        <fullName evidence="2">DUF6090 family protein</fullName>
    </submittedName>
</protein>
<proteinExistence type="predicted"/>
<keyword evidence="1" id="KW-0812">Transmembrane</keyword>
<dbReference type="EMBL" id="JBHUOV010000013">
    <property type="protein sequence ID" value="MFD2824530.1"/>
    <property type="molecule type" value="Genomic_DNA"/>
</dbReference>
<evidence type="ECO:0000313" key="3">
    <source>
        <dbReference type="Proteomes" id="UP001597533"/>
    </source>
</evidence>
<dbReference type="RefSeq" id="WP_183490462.1">
    <property type="nucleotide sequence ID" value="NZ_JBHUOV010000013.1"/>
</dbReference>
<evidence type="ECO:0000313" key="2">
    <source>
        <dbReference type="EMBL" id="MFD2824530.1"/>
    </source>
</evidence>
<comment type="caution">
    <text evidence="2">The sequence shown here is derived from an EMBL/GenBank/DDBJ whole genome shotgun (WGS) entry which is preliminary data.</text>
</comment>
<evidence type="ECO:0000256" key="1">
    <source>
        <dbReference type="SAM" id="Phobius"/>
    </source>
</evidence>
<name>A0ABW5WTL3_9FLAO</name>
<feature type="transmembrane region" description="Helical" evidence="1">
    <location>
        <begin position="21"/>
        <end position="42"/>
    </location>
</feature>
<gene>
    <name evidence="2" type="ORF">ACFS5M_12680</name>
</gene>
<keyword evidence="1" id="KW-0472">Membrane</keyword>
<dbReference type="Pfam" id="PF19578">
    <property type="entry name" value="DUF6090"/>
    <property type="match status" value="1"/>
</dbReference>
<dbReference type="InterPro" id="IPR045749">
    <property type="entry name" value="DUF6090"/>
</dbReference>
<organism evidence="2 3">
    <name type="scientific">Lacinutrix iliipiscaria</name>
    <dbReference type="NCBI Taxonomy" id="1230532"/>
    <lineage>
        <taxon>Bacteria</taxon>
        <taxon>Pseudomonadati</taxon>
        <taxon>Bacteroidota</taxon>
        <taxon>Flavobacteriia</taxon>
        <taxon>Flavobacteriales</taxon>
        <taxon>Flavobacteriaceae</taxon>
        <taxon>Lacinutrix</taxon>
    </lineage>
</organism>
<reference evidence="3" key="1">
    <citation type="journal article" date="2019" name="Int. J. Syst. Evol. Microbiol.">
        <title>The Global Catalogue of Microorganisms (GCM) 10K type strain sequencing project: providing services to taxonomists for standard genome sequencing and annotation.</title>
        <authorList>
            <consortium name="The Broad Institute Genomics Platform"/>
            <consortium name="The Broad Institute Genome Sequencing Center for Infectious Disease"/>
            <person name="Wu L."/>
            <person name="Ma J."/>
        </authorList>
    </citation>
    <scope>NUCLEOTIDE SEQUENCE [LARGE SCALE GENOMIC DNA]</scope>
    <source>
        <strain evidence="3">KCTC 32141</strain>
    </source>
</reference>
<sequence>MIKFFRKIRQSLLMENKTGKYFKYAIGEIILVVIGILIALQINNWNEAEKRSDEEQKLLYELLVNLNQDIKDNKVNAEFNQEVGLSAEYVVETIETRTVWNDTMKKHYGYLLRHGLSTFNTSAYDNLKSKGFDLISNDSIRIALTNLHGNYYAGILKFEKELAVDNQTFYLAPLFLKHIRMENPWFKGIPHDYAKLLEDKEFIEAVRWKAKTIRHVASFQQQGYKKANELKIIIENELKK</sequence>
<accession>A0ABW5WTL3</accession>
<dbReference type="Proteomes" id="UP001597533">
    <property type="component" value="Unassembled WGS sequence"/>
</dbReference>
<keyword evidence="3" id="KW-1185">Reference proteome</keyword>